<dbReference type="EMBL" id="BMAU01021279">
    <property type="protein sequence ID" value="GFY07936.1"/>
    <property type="molecule type" value="Genomic_DNA"/>
</dbReference>
<evidence type="ECO:0000259" key="1">
    <source>
        <dbReference type="Pfam" id="PF13843"/>
    </source>
</evidence>
<proteinExistence type="predicted"/>
<keyword evidence="4" id="KW-1185">Reference proteome</keyword>
<dbReference type="Pfam" id="PF13843">
    <property type="entry name" value="DDE_Tnp_1_7"/>
    <property type="match status" value="1"/>
</dbReference>
<comment type="caution">
    <text evidence="3">The sequence shown here is derived from an EMBL/GenBank/DDBJ whole genome shotgun (WGS) entry which is preliminary data.</text>
</comment>
<feature type="domain" description="Mutator-like transposase" evidence="2">
    <location>
        <begin position="1"/>
        <end position="61"/>
    </location>
</feature>
<dbReference type="InterPro" id="IPR029526">
    <property type="entry name" value="PGBD"/>
</dbReference>
<evidence type="ECO:0000259" key="2">
    <source>
        <dbReference type="Pfam" id="PF20700"/>
    </source>
</evidence>
<gene>
    <name evidence="3" type="primary">PGBD4</name>
    <name evidence="3" type="ORF">TNCV_2579681</name>
</gene>
<dbReference type="InterPro" id="IPR049012">
    <property type="entry name" value="Mutator_transp_dom"/>
</dbReference>
<sequence length="403" mass="46412">MEQEAALKLWQKSEESGFRYTTLLSDGDAKTYQYLNTKEVYGPEIKIKKDECINHAALARGEVPVPHVKHVKTPLKETHLAKIMPIYQRLASNELLQRCIRCVTQNANENLHSIIWGKCSKETSGTLRRVTIAVCDAVCEFNFGTKKSLENLQKENGLASNKQGTDEEFSSYESESDDDCLDSARDWCQIDVTSPLPSHPKFPFNGNPGIKVCIGDSGDPLEYFNLFHDDEMFSFIVEETNRYAESFFENTELTPASRALKWKNANKEEMKRFIALLLLQGVVQKPVEKWFWSKRPILSTPFFGKVMGEVRYGILMKFLHFANNESSSDLDHNMKLKKIRQLHNLVVHKFKSVYVPKPDISVDESLIVYKGRLSWKQYIPQKRARFGIKLFQLCESESGYIWK</sequence>
<evidence type="ECO:0000313" key="4">
    <source>
        <dbReference type="Proteomes" id="UP000887159"/>
    </source>
</evidence>
<dbReference type="PANTHER" id="PTHR46599">
    <property type="entry name" value="PIGGYBAC TRANSPOSABLE ELEMENT-DERIVED PROTEIN 4"/>
    <property type="match status" value="1"/>
</dbReference>
<organism evidence="3 4">
    <name type="scientific">Trichonephila clavipes</name>
    <name type="common">Golden silk orbweaver</name>
    <name type="synonym">Nephila clavipes</name>
    <dbReference type="NCBI Taxonomy" id="2585209"/>
    <lineage>
        <taxon>Eukaryota</taxon>
        <taxon>Metazoa</taxon>
        <taxon>Ecdysozoa</taxon>
        <taxon>Arthropoda</taxon>
        <taxon>Chelicerata</taxon>
        <taxon>Arachnida</taxon>
        <taxon>Araneae</taxon>
        <taxon>Araneomorphae</taxon>
        <taxon>Entelegynae</taxon>
        <taxon>Araneoidea</taxon>
        <taxon>Nephilidae</taxon>
        <taxon>Trichonephila</taxon>
    </lineage>
</organism>
<dbReference type="AlphaFoldDB" id="A0A8X6S928"/>
<protein>
    <submittedName>
        <fullName evidence="3">PiggyBac transposable element-derived protein 4</fullName>
    </submittedName>
</protein>
<name>A0A8X6S928_TRICX</name>
<dbReference type="PANTHER" id="PTHR46599:SF3">
    <property type="entry name" value="PIGGYBAC TRANSPOSABLE ELEMENT-DERIVED PROTEIN 4"/>
    <property type="match status" value="1"/>
</dbReference>
<evidence type="ECO:0000313" key="3">
    <source>
        <dbReference type="EMBL" id="GFY07936.1"/>
    </source>
</evidence>
<accession>A0A8X6S928</accession>
<feature type="domain" description="PiggyBac transposable element-derived protein" evidence="1">
    <location>
        <begin position="219"/>
        <end position="403"/>
    </location>
</feature>
<dbReference type="Proteomes" id="UP000887159">
    <property type="component" value="Unassembled WGS sequence"/>
</dbReference>
<dbReference type="Pfam" id="PF20700">
    <property type="entry name" value="Mutator"/>
    <property type="match status" value="1"/>
</dbReference>
<reference evidence="3" key="1">
    <citation type="submission" date="2020-08" db="EMBL/GenBank/DDBJ databases">
        <title>Multicomponent nature underlies the extraordinary mechanical properties of spider dragline silk.</title>
        <authorList>
            <person name="Kono N."/>
            <person name="Nakamura H."/>
            <person name="Mori M."/>
            <person name="Yoshida Y."/>
            <person name="Ohtoshi R."/>
            <person name="Malay A.D."/>
            <person name="Moran D.A.P."/>
            <person name="Tomita M."/>
            <person name="Numata K."/>
            <person name="Arakawa K."/>
        </authorList>
    </citation>
    <scope>NUCLEOTIDE SEQUENCE</scope>
</reference>